<reference evidence="1" key="1">
    <citation type="submission" date="2022-08" db="UniProtKB">
        <authorList>
            <consortium name="EnsemblMetazoa"/>
        </authorList>
    </citation>
    <scope>IDENTIFICATION</scope>
    <source>
        <strain evidence="1">Israel</strain>
    </source>
</reference>
<dbReference type="EnsemblMetazoa" id="PPAI008347-RA">
    <property type="protein sequence ID" value="PPAI008347-PA"/>
    <property type="gene ID" value="PPAI008347"/>
</dbReference>
<dbReference type="InterPro" id="IPR012337">
    <property type="entry name" value="RNaseH-like_sf"/>
</dbReference>
<dbReference type="AlphaFoldDB" id="A0A1B0DJC3"/>
<dbReference type="InterPro" id="IPR001584">
    <property type="entry name" value="Integrase_cat-core"/>
</dbReference>
<protein>
    <submittedName>
        <fullName evidence="1">Uncharacterized protein</fullName>
    </submittedName>
</protein>
<dbReference type="GO" id="GO:0015074">
    <property type="term" value="P:DNA integration"/>
    <property type="evidence" value="ECO:0007669"/>
    <property type="project" value="InterPro"/>
</dbReference>
<sequence length="127" mass="14798">MDIVGLLTETGNKYIVTMYDELTKYLVAEPIKDQTSRTVPEALVDRFIYIFGAPIQICSDQGGCFVSATFRQKLVWHISYELRNIHFAFRYKILITVKDFILYFVIFASLFQSLGLREHCGIRRVFD</sequence>
<dbReference type="Proteomes" id="UP000092462">
    <property type="component" value="Unassembled WGS sequence"/>
</dbReference>
<dbReference type="InterPro" id="IPR036397">
    <property type="entry name" value="RNaseH_sf"/>
</dbReference>
<keyword evidence="2" id="KW-1185">Reference proteome</keyword>
<name>A0A1B0DJC3_PHLPP</name>
<dbReference type="EMBL" id="AJVK01034927">
    <property type="status" value="NOT_ANNOTATED_CDS"/>
    <property type="molecule type" value="Genomic_DNA"/>
</dbReference>
<dbReference type="EMBL" id="AJVK01034928">
    <property type="status" value="NOT_ANNOTATED_CDS"/>
    <property type="molecule type" value="Genomic_DNA"/>
</dbReference>
<evidence type="ECO:0000313" key="2">
    <source>
        <dbReference type="Proteomes" id="UP000092462"/>
    </source>
</evidence>
<organism evidence="1 2">
    <name type="scientific">Phlebotomus papatasi</name>
    <name type="common">Sandfly</name>
    <dbReference type="NCBI Taxonomy" id="29031"/>
    <lineage>
        <taxon>Eukaryota</taxon>
        <taxon>Metazoa</taxon>
        <taxon>Ecdysozoa</taxon>
        <taxon>Arthropoda</taxon>
        <taxon>Hexapoda</taxon>
        <taxon>Insecta</taxon>
        <taxon>Pterygota</taxon>
        <taxon>Neoptera</taxon>
        <taxon>Endopterygota</taxon>
        <taxon>Diptera</taxon>
        <taxon>Nematocera</taxon>
        <taxon>Psychodoidea</taxon>
        <taxon>Psychodidae</taxon>
        <taxon>Phlebotomus</taxon>
        <taxon>Phlebotomus</taxon>
    </lineage>
</organism>
<dbReference type="Gene3D" id="3.30.420.10">
    <property type="entry name" value="Ribonuclease H-like superfamily/Ribonuclease H"/>
    <property type="match status" value="1"/>
</dbReference>
<dbReference type="PROSITE" id="PS50994">
    <property type="entry name" value="INTEGRASE"/>
    <property type="match status" value="1"/>
</dbReference>
<evidence type="ECO:0000313" key="1">
    <source>
        <dbReference type="EnsemblMetazoa" id="PPAI008347-PA"/>
    </source>
</evidence>
<dbReference type="VEuPathDB" id="VectorBase:PPAI008347"/>
<dbReference type="EMBL" id="AJVK01034926">
    <property type="status" value="NOT_ANNOTATED_CDS"/>
    <property type="molecule type" value="Genomic_DNA"/>
</dbReference>
<dbReference type="Pfam" id="PF00665">
    <property type="entry name" value="rve"/>
    <property type="match status" value="1"/>
</dbReference>
<dbReference type="GO" id="GO:0003676">
    <property type="term" value="F:nucleic acid binding"/>
    <property type="evidence" value="ECO:0007669"/>
    <property type="project" value="InterPro"/>
</dbReference>
<proteinExistence type="predicted"/>
<dbReference type="SUPFAM" id="SSF53098">
    <property type="entry name" value="Ribonuclease H-like"/>
    <property type="match status" value="1"/>
</dbReference>
<accession>A0A1B0DJC3</accession>